<organism evidence="3 4">
    <name type="scientific">Chryseolinea lacunae</name>
    <dbReference type="NCBI Taxonomy" id="2801331"/>
    <lineage>
        <taxon>Bacteria</taxon>
        <taxon>Pseudomonadati</taxon>
        <taxon>Bacteroidota</taxon>
        <taxon>Cytophagia</taxon>
        <taxon>Cytophagales</taxon>
        <taxon>Fulvivirgaceae</taxon>
        <taxon>Chryseolinea</taxon>
    </lineage>
</organism>
<reference evidence="3 4" key="1">
    <citation type="submission" date="2021-01" db="EMBL/GenBank/DDBJ databases">
        <title>Chryseolinea sp. Jin1 Genome sequencing and assembly.</title>
        <authorList>
            <person name="Kim I."/>
        </authorList>
    </citation>
    <scope>NUCLEOTIDE SEQUENCE [LARGE SCALE GENOMIC DNA]</scope>
    <source>
        <strain evidence="3 4">Jin1</strain>
    </source>
</reference>
<sequence length="567" mass="62785">MLQLRAGHLRVGYENGFLRHITAGGQEIVRMLYFALRDENWATLQHVIREDARTVGDDSFHIAYHSVNRKDGRDVFRWQAALEGKADGTITFEIHGEALEPQLKNRAGFCALHPIHETAGQPVTVHHVDGTYTAGQFPVLIDPVNPFKDIKSLLWTTGNEAYSLSFDGDTFETEDQRNWSDASFKTFCTPSAKPFPVALKKGDHVFQKITFQAPSQVATAPVDDTIRITANTQTHSLPPLGIGAALGDTPLPLAVADQVRSLGLSHYRVEVTPLAVDWVTAFSRQCVIASQMDLPLEVVLSLSADFKIELDAFVQLCLQNRLQVKSILAVGNGSLATPQPLADYLLTLKDQMPKTKFGIGTNYAFHQINQHRLHAPAVDFVSFGLHPQEHAFDNLTIVENLEAQRDVVASAQAIYPHTAVHLSPITLRKRLNPYAADPKNIVMSEQDRTDPRQRTPFCAVWTLGSIKTTTQAGVASLTYYQTHDRQGIISAEGAPYPVYVALQNVLKHKIKKIRGSHSSHPLIADALLFDDGACLVWNYTDEVQRVFIGDNAKPLTLPPYAIVEINA</sequence>
<gene>
    <name evidence="3" type="ORF">JI741_21965</name>
</gene>
<dbReference type="InterPro" id="IPR058788">
    <property type="entry name" value="ApnL_N"/>
</dbReference>
<dbReference type="InterPro" id="IPR058787">
    <property type="entry name" value="ApnL_M"/>
</dbReference>
<comment type="caution">
    <text evidence="3">The sequence shown here is derived from an EMBL/GenBank/DDBJ whole genome shotgun (WGS) entry which is preliminary data.</text>
</comment>
<evidence type="ECO:0000259" key="2">
    <source>
        <dbReference type="Pfam" id="PF25838"/>
    </source>
</evidence>
<evidence type="ECO:0000313" key="3">
    <source>
        <dbReference type="EMBL" id="MBL0743914.1"/>
    </source>
</evidence>
<dbReference type="Pfam" id="PF25837">
    <property type="entry name" value="Apionate_lact_N"/>
    <property type="match status" value="1"/>
</dbReference>
<feature type="domain" description="D-apionate lactonase N-terminal" evidence="1">
    <location>
        <begin position="3"/>
        <end position="213"/>
    </location>
</feature>
<keyword evidence="4" id="KW-1185">Reference proteome</keyword>
<accession>A0ABS1KX08</accession>
<evidence type="ECO:0000313" key="4">
    <source>
        <dbReference type="Proteomes" id="UP000613030"/>
    </source>
</evidence>
<proteinExistence type="predicted"/>
<dbReference type="RefSeq" id="WP_202013507.1">
    <property type="nucleotide sequence ID" value="NZ_JAERRB010000008.1"/>
</dbReference>
<protein>
    <submittedName>
        <fullName evidence="3">Uncharacterized protein</fullName>
    </submittedName>
</protein>
<dbReference type="Proteomes" id="UP000613030">
    <property type="component" value="Unassembled WGS sequence"/>
</dbReference>
<dbReference type="EMBL" id="JAERRB010000008">
    <property type="protein sequence ID" value="MBL0743914.1"/>
    <property type="molecule type" value="Genomic_DNA"/>
</dbReference>
<name>A0ABS1KX08_9BACT</name>
<dbReference type="Pfam" id="PF25838">
    <property type="entry name" value="Apionate_lact_M"/>
    <property type="match status" value="1"/>
</dbReference>
<evidence type="ECO:0000259" key="1">
    <source>
        <dbReference type="Pfam" id="PF25837"/>
    </source>
</evidence>
<feature type="domain" description="D-apionate lactonase TIM barrel" evidence="2">
    <location>
        <begin position="241"/>
        <end position="507"/>
    </location>
</feature>